<protein>
    <recommendedName>
        <fullName evidence="4">Major facilitator superfamily (MFS) profile domain-containing protein</fullName>
    </recommendedName>
</protein>
<keyword evidence="1" id="KW-0812">Transmembrane</keyword>
<keyword evidence="1" id="KW-1133">Transmembrane helix</keyword>
<evidence type="ECO:0008006" key="4">
    <source>
        <dbReference type="Google" id="ProtNLM"/>
    </source>
</evidence>
<feature type="transmembrane region" description="Helical" evidence="1">
    <location>
        <begin position="119"/>
        <end position="140"/>
    </location>
</feature>
<evidence type="ECO:0000256" key="1">
    <source>
        <dbReference type="SAM" id="Phobius"/>
    </source>
</evidence>
<dbReference type="RefSeq" id="XP_033431734.1">
    <property type="nucleotide sequence ID" value="XM_033565977.1"/>
</dbReference>
<proteinExistence type="predicted"/>
<dbReference type="Proteomes" id="UP000324241">
    <property type="component" value="Unassembled WGS sequence"/>
</dbReference>
<evidence type="ECO:0000313" key="3">
    <source>
        <dbReference type="Proteomes" id="UP000324241"/>
    </source>
</evidence>
<keyword evidence="1" id="KW-0472">Membrane</keyword>
<dbReference type="AlphaFoldDB" id="A0A5M9N549"/>
<name>A0A5M9N549_9EURO</name>
<feature type="transmembrane region" description="Helical" evidence="1">
    <location>
        <begin position="146"/>
        <end position="169"/>
    </location>
</feature>
<organism evidence="2 3">
    <name type="scientific">Aspergillus tanneri</name>
    <dbReference type="NCBI Taxonomy" id="1220188"/>
    <lineage>
        <taxon>Eukaryota</taxon>
        <taxon>Fungi</taxon>
        <taxon>Dikarya</taxon>
        <taxon>Ascomycota</taxon>
        <taxon>Pezizomycotina</taxon>
        <taxon>Eurotiomycetes</taxon>
        <taxon>Eurotiomycetidae</taxon>
        <taxon>Eurotiales</taxon>
        <taxon>Aspergillaceae</taxon>
        <taxon>Aspergillus</taxon>
        <taxon>Aspergillus subgen. Circumdati</taxon>
    </lineage>
</organism>
<feature type="transmembrane region" description="Helical" evidence="1">
    <location>
        <begin position="213"/>
        <end position="233"/>
    </location>
</feature>
<reference evidence="2 3" key="1">
    <citation type="submission" date="2019-08" db="EMBL/GenBank/DDBJ databases">
        <title>The genome sequence of a newly discovered highly antifungal drug resistant Aspergillus species, Aspergillus tanneri NIH 1004.</title>
        <authorList>
            <person name="Mounaud S."/>
            <person name="Singh I."/>
            <person name="Joardar V."/>
            <person name="Pakala S."/>
            <person name="Pakala S."/>
            <person name="Venepally P."/>
            <person name="Chung J.K."/>
            <person name="Losada L."/>
            <person name="Nierman W.C."/>
        </authorList>
    </citation>
    <scope>NUCLEOTIDE SEQUENCE [LARGE SCALE GENOMIC DNA]</scope>
    <source>
        <strain evidence="2 3">NIH1004</strain>
    </source>
</reference>
<accession>A0A5M9N549</accession>
<sequence>MVPEFLDPPSSPQSPWPCLAIGFTDVAPSLRFRYMHGRISIGGAIIPLILRTLFSNTAGPGPFASIAFMSFATWADQTSIESILIISSLFLAGAVFSFEWMTLLGNVLPGFVTYLVVRLNILLSLVVVAQIIMAAVWLPLGSRDVAALYAVVAFFGFSSGGWFSLAPVCAGQLCHAEEYGLFYGTVYCVAAFGVLLIVPVVESNCSLRHHRCWSGFIHGVVELTCVALLRLALLNWNWKWKVKV</sequence>
<dbReference type="OrthoDB" id="6499973at2759"/>
<dbReference type="GeneID" id="54323979"/>
<feature type="transmembrane region" description="Helical" evidence="1">
    <location>
        <begin position="181"/>
        <end position="201"/>
    </location>
</feature>
<gene>
    <name evidence="2" type="ORF">ATNIH1004_001277</name>
</gene>
<comment type="caution">
    <text evidence="2">The sequence shown here is derived from an EMBL/GenBank/DDBJ whole genome shotgun (WGS) entry which is preliminary data.</text>
</comment>
<dbReference type="EMBL" id="QUQM01000002">
    <property type="protein sequence ID" value="KAA8652373.1"/>
    <property type="molecule type" value="Genomic_DNA"/>
</dbReference>
<evidence type="ECO:0000313" key="2">
    <source>
        <dbReference type="EMBL" id="KAA8652373.1"/>
    </source>
</evidence>